<dbReference type="Proteomes" id="UP000006671">
    <property type="component" value="Unassembled WGS sequence"/>
</dbReference>
<sequence length="230" mass="26323">MKKSLALIRRAALSSQKQQVSAFRGVGATHIEPCLTQQVKVMNNIYQQSRFFSQHQIFSEAEQKQETPSATTPAYLASPNILDMVKPDMVKSDDMEEQNVYVSVQCYEDELERYEDTTDLIPNRQSITIEYDYPLSIPARKTFERPVNGFTQRQLVALICRGYKEIYEEEDGSSSITAQPMRDQDPNCSLINRCSTNGKYGIWGHEIGDLMLHTLCYNSEHDIFTIEVDS</sequence>
<proteinExistence type="predicted"/>
<dbReference type="OrthoDB" id="22097at2759"/>
<dbReference type="VEuPathDB" id="AmoebaDB:NAEGRDRAFT_71460"/>
<protein>
    <submittedName>
        <fullName evidence="1">Predicted protein</fullName>
    </submittedName>
</protein>
<evidence type="ECO:0000313" key="2">
    <source>
        <dbReference type="Proteomes" id="UP000006671"/>
    </source>
</evidence>
<accession>D2VR48</accession>
<dbReference type="KEGG" id="ngr:NAEGRDRAFT_71460"/>
<dbReference type="AlphaFoldDB" id="D2VR48"/>
<reference evidence="1 2" key="1">
    <citation type="journal article" date="2010" name="Cell">
        <title>The genome of Naegleria gruberi illuminates early eukaryotic versatility.</title>
        <authorList>
            <person name="Fritz-Laylin L.K."/>
            <person name="Prochnik S.E."/>
            <person name="Ginger M.L."/>
            <person name="Dacks J.B."/>
            <person name="Carpenter M.L."/>
            <person name="Field M.C."/>
            <person name="Kuo A."/>
            <person name="Paredez A."/>
            <person name="Chapman J."/>
            <person name="Pham J."/>
            <person name="Shu S."/>
            <person name="Neupane R."/>
            <person name="Cipriano M."/>
            <person name="Mancuso J."/>
            <person name="Tu H."/>
            <person name="Salamov A."/>
            <person name="Lindquist E."/>
            <person name="Shapiro H."/>
            <person name="Lucas S."/>
            <person name="Grigoriev I.V."/>
            <person name="Cande W.Z."/>
            <person name="Fulton C."/>
            <person name="Rokhsar D.S."/>
            <person name="Dawson S.C."/>
        </authorList>
    </citation>
    <scope>NUCLEOTIDE SEQUENCE [LARGE SCALE GENOMIC DNA]</scope>
    <source>
        <strain evidence="1 2">NEG-M</strain>
    </source>
</reference>
<keyword evidence="2" id="KW-1185">Reference proteome</keyword>
<dbReference type="PANTHER" id="PTHR37515:SF2">
    <property type="entry name" value="YALI0C09240P"/>
    <property type="match status" value="1"/>
</dbReference>
<dbReference type="InParanoid" id="D2VR48"/>
<organism evidence="2">
    <name type="scientific">Naegleria gruberi</name>
    <name type="common">Amoeba</name>
    <dbReference type="NCBI Taxonomy" id="5762"/>
    <lineage>
        <taxon>Eukaryota</taxon>
        <taxon>Discoba</taxon>
        <taxon>Heterolobosea</taxon>
        <taxon>Tetramitia</taxon>
        <taxon>Eutetramitia</taxon>
        <taxon>Vahlkampfiidae</taxon>
        <taxon>Naegleria</taxon>
    </lineage>
</organism>
<dbReference type="PANTHER" id="PTHR37515">
    <property type="entry name" value="YALI0C09240P"/>
    <property type="match status" value="1"/>
</dbReference>
<dbReference type="EMBL" id="GG738890">
    <property type="protein sequence ID" value="EFC40831.1"/>
    <property type="molecule type" value="Genomic_DNA"/>
</dbReference>
<evidence type="ECO:0000313" key="1">
    <source>
        <dbReference type="EMBL" id="EFC40831.1"/>
    </source>
</evidence>
<dbReference type="RefSeq" id="XP_002673575.1">
    <property type="nucleotide sequence ID" value="XM_002673529.1"/>
</dbReference>
<dbReference type="GeneID" id="8864578"/>
<name>D2VR48_NAEGR</name>
<gene>
    <name evidence="1" type="ORF">NAEGRDRAFT_71460</name>
</gene>